<gene>
    <name evidence="2" type="ORF">TcWFU_009384</name>
</gene>
<comment type="caution">
    <text evidence="2">The sequence shown here is derived from an EMBL/GenBank/DDBJ whole genome shotgun (WGS) entry which is preliminary data.</text>
</comment>
<dbReference type="InterPro" id="IPR043789">
    <property type="entry name" value="DUF5731"/>
</dbReference>
<dbReference type="Pfam" id="PF19002">
    <property type="entry name" value="DUF5731"/>
    <property type="match status" value="1"/>
</dbReference>
<protein>
    <recommendedName>
        <fullName evidence="1">DUF5731 domain-containing protein</fullName>
    </recommendedName>
</protein>
<dbReference type="EMBL" id="JAKROA010000003">
    <property type="protein sequence ID" value="KAL5109445.1"/>
    <property type="molecule type" value="Genomic_DNA"/>
</dbReference>
<proteinExistence type="predicted"/>
<dbReference type="Proteomes" id="UP001651158">
    <property type="component" value="Unassembled WGS sequence"/>
</dbReference>
<evidence type="ECO:0000313" key="3">
    <source>
        <dbReference type="Proteomes" id="UP001651158"/>
    </source>
</evidence>
<evidence type="ECO:0000259" key="1">
    <source>
        <dbReference type="Pfam" id="PF19002"/>
    </source>
</evidence>
<organism evidence="2 3">
    <name type="scientific">Taenia crassiceps</name>
    <dbReference type="NCBI Taxonomy" id="6207"/>
    <lineage>
        <taxon>Eukaryota</taxon>
        <taxon>Metazoa</taxon>
        <taxon>Spiralia</taxon>
        <taxon>Lophotrochozoa</taxon>
        <taxon>Platyhelminthes</taxon>
        <taxon>Cestoda</taxon>
        <taxon>Eucestoda</taxon>
        <taxon>Cyclophyllidea</taxon>
        <taxon>Taeniidae</taxon>
        <taxon>Taenia</taxon>
    </lineage>
</organism>
<name>A0ABR4QIJ6_9CEST</name>
<keyword evidence="3" id="KW-1185">Reference proteome</keyword>
<evidence type="ECO:0000313" key="2">
    <source>
        <dbReference type="EMBL" id="KAL5109445.1"/>
    </source>
</evidence>
<accession>A0ABR4QIJ6</accession>
<reference evidence="2 3" key="1">
    <citation type="journal article" date="2022" name="Front. Cell. Infect. Microbiol.">
        <title>The Genomes of Two Strains of Taenia crassiceps the Animal Model for the Study of Human Cysticercosis.</title>
        <authorList>
            <person name="Bobes R.J."/>
            <person name="Estrada K."/>
            <person name="Rios-Valencia D.G."/>
            <person name="Calderon-Gallegos A."/>
            <person name="de la Torre P."/>
            <person name="Carrero J.C."/>
            <person name="Sanchez-Flores A."/>
            <person name="Laclette J.P."/>
        </authorList>
    </citation>
    <scope>NUCLEOTIDE SEQUENCE [LARGE SCALE GENOMIC DNA]</scope>
    <source>
        <strain evidence="2">WFUcys</strain>
    </source>
</reference>
<sequence>MGFCVRTCVGSGEEGPGWKGQGNVTTTASTSATPLVGVSRRLSACLCTEVLYDVLLTLTLVELTVAIIYVCIPNDPMNTTCTRITLPASIFRPRLITPYPLSTTTKAVVTSRSRAPMDGFTRRLRAQRTRVCAWLERGGIFDSTLMPQPRPRALLQDRLRCTTPTDANGRGDNASQWGPAPHACSPFWADFDDPRALTFKWIGTDDMSLYEFQLHTCGNLYSPLTRSCCQGDQIAFELQQRGTWLYLNEFRCRCRAPAQIREITYARPLSPASRSIEPRFITMTCQAPPICRSLTTPCFYEVPNLAGLLTSGIYVCQCPRRYFCDAYHMRRPRVHTTTNTGQSIYFTFCQLSFF</sequence>
<feature type="domain" description="DUF5731" evidence="1">
    <location>
        <begin position="206"/>
        <end position="313"/>
    </location>
</feature>